<evidence type="ECO:0000256" key="7">
    <source>
        <dbReference type="ARBA" id="ARBA00040167"/>
    </source>
</evidence>
<dbReference type="InterPro" id="IPR039793">
    <property type="entry name" value="UROS/Hem4"/>
</dbReference>
<dbReference type="UniPathway" id="UPA00251">
    <property type="reaction ID" value="UER00320"/>
</dbReference>
<name>K6ZZB5_9ALTE</name>
<dbReference type="GO" id="GO:0006782">
    <property type="term" value="P:protoporphyrinogen IX biosynthetic process"/>
    <property type="evidence" value="ECO:0007669"/>
    <property type="project" value="UniProtKB-UniRule"/>
</dbReference>
<keyword evidence="4 9" id="KW-0456">Lyase</keyword>
<dbReference type="SUPFAM" id="SSF69618">
    <property type="entry name" value="HemD-like"/>
    <property type="match status" value="1"/>
</dbReference>
<dbReference type="Pfam" id="PF02602">
    <property type="entry name" value="HEM4"/>
    <property type="match status" value="1"/>
</dbReference>
<comment type="pathway">
    <text evidence="1 9">Porphyrin-containing compound metabolism; protoporphyrin-IX biosynthesis; coproporphyrinogen-III from 5-aminolevulinate: step 3/4.</text>
</comment>
<evidence type="ECO:0000256" key="4">
    <source>
        <dbReference type="ARBA" id="ARBA00023239"/>
    </source>
</evidence>
<proteinExistence type="inferred from homology"/>
<organism evidence="11 12">
    <name type="scientific">Paraglaciecola polaris LMG 21857</name>
    <dbReference type="NCBI Taxonomy" id="1129793"/>
    <lineage>
        <taxon>Bacteria</taxon>
        <taxon>Pseudomonadati</taxon>
        <taxon>Pseudomonadota</taxon>
        <taxon>Gammaproteobacteria</taxon>
        <taxon>Alteromonadales</taxon>
        <taxon>Alteromonadaceae</taxon>
        <taxon>Paraglaciecola</taxon>
    </lineage>
</organism>
<evidence type="ECO:0000256" key="8">
    <source>
        <dbReference type="ARBA" id="ARBA00048617"/>
    </source>
</evidence>
<dbReference type="AlphaFoldDB" id="K6ZZB5"/>
<evidence type="ECO:0000313" key="12">
    <source>
        <dbReference type="Proteomes" id="UP000006322"/>
    </source>
</evidence>
<evidence type="ECO:0000256" key="6">
    <source>
        <dbReference type="ARBA" id="ARBA00037589"/>
    </source>
</evidence>
<dbReference type="GO" id="GO:0004852">
    <property type="term" value="F:uroporphyrinogen-III synthase activity"/>
    <property type="evidence" value="ECO:0007669"/>
    <property type="project" value="UniProtKB-UniRule"/>
</dbReference>
<gene>
    <name evidence="11" type="primary">hemD</name>
    <name evidence="11" type="ORF">GPLA_3192</name>
</gene>
<dbReference type="InterPro" id="IPR003754">
    <property type="entry name" value="4pyrrol_synth_uPrphyn_synth"/>
</dbReference>
<evidence type="ECO:0000313" key="11">
    <source>
        <dbReference type="EMBL" id="GAC34083.1"/>
    </source>
</evidence>
<comment type="function">
    <text evidence="6 9">Catalyzes cyclization of the linear tetrapyrrole, hydroxymethylbilane, to the macrocyclic uroporphyrinogen III.</text>
</comment>
<evidence type="ECO:0000256" key="1">
    <source>
        <dbReference type="ARBA" id="ARBA00004772"/>
    </source>
</evidence>
<sequence length="240" mass="26002">MTLLIFRPEQKCAISATRFIAAGLPAIAVGLIDTQACEAALATLPSILSTLNADDSIIVTSTVATQLLALRHIRLPQQVNTYAVGASTAQGLIEQGYQVMVPSAPTTEGLLALNELKQLTGKKVVIIKGQGGRQDLAQQLTLRGAAISLADIYQRIKIATPKATQQWQAEQIRCIIATSGEMIESAFEQFDPKWLQSLPWIVVSPRTEQIAAKFGINTILLSDDASDQALIRRAKEFLEH</sequence>
<dbReference type="STRING" id="1129793.GPLA_3192"/>
<dbReference type="PANTHER" id="PTHR38042:SF1">
    <property type="entry name" value="UROPORPHYRINOGEN-III SYNTHASE, CHLOROPLASTIC"/>
    <property type="match status" value="1"/>
</dbReference>
<feature type="domain" description="Tetrapyrrole biosynthesis uroporphyrinogen III synthase" evidence="10">
    <location>
        <begin position="17"/>
        <end position="231"/>
    </location>
</feature>
<dbReference type="GO" id="GO:0006780">
    <property type="term" value="P:uroporphyrinogen III biosynthetic process"/>
    <property type="evidence" value="ECO:0007669"/>
    <property type="project" value="UniProtKB-UniRule"/>
</dbReference>
<dbReference type="Gene3D" id="3.40.50.10090">
    <property type="match status" value="2"/>
</dbReference>
<evidence type="ECO:0000256" key="2">
    <source>
        <dbReference type="ARBA" id="ARBA00008133"/>
    </source>
</evidence>
<evidence type="ECO:0000256" key="3">
    <source>
        <dbReference type="ARBA" id="ARBA00013109"/>
    </source>
</evidence>
<dbReference type="InterPro" id="IPR036108">
    <property type="entry name" value="4pyrrol_syn_uPrphyn_synt_sf"/>
</dbReference>
<dbReference type="PANTHER" id="PTHR38042">
    <property type="entry name" value="UROPORPHYRINOGEN-III SYNTHASE, CHLOROPLASTIC"/>
    <property type="match status" value="1"/>
</dbReference>
<dbReference type="CDD" id="cd06578">
    <property type="entry name" value="HemD"/>
    <property type="match status" value="1"/>
</dbReference>
<accession>K6ZZB5</accession>
<evidence type="ECO:0000259" key="10">
    <source>
        <dbReference type="Pfam" id="PF02602"/>
    </source>
</evidence>
<comment type="catalytic activity">
    <reaction evidence="8 9">
        <text>hydroxymethylbilane = uroporphyrinogen III + H2O</text>
        <dbReference type="Rhea" id="RHEA:18965"/>
        <dbReference type="ChEBI" id="CHEBI:15377"/>
        <dbReference type="ChEBI" id="CHEBI:57308"/>
        <dbReference type="ChEBI" id="CHEBI:57845"/>
        <dbReference type="EC" id="4.2.1.75"/>
    </reaction>
</comment>
<dbReference type="EMBL" id="BAER01000091">
    <property type="protein sequence ID" value="GAC34083.1"/>
    <property type="molecule type" value="Genomic_DNA"/>
</dbReference>
<dbReference type="Proteomes" id="UP000006322">
    <property type="component" value="Unassembled WGS sequence"/>
</dbReference>
<evidence type="ECO:0000256" key="5">
    <source>
        <dbReference type="ARBA" id="ARBA00023244"/>
    </source>
</evidence>
<keyword evidence="12" id="KW-1185">Reference proteome</keyword>
<reference evidence="12" key="1">
    <citation type="journal article" date="2014" name="Environ. Microbiol.">
        <title>Comparative genomics of the marine bacterial genus Glaciecola reveals the high degree of genomic diversity and genomic characteristic for cold adaptation.</title>
        <authorList>
            <person name="Qin Q.L."/>
            <person name="Xie B.B."/>
            <person name="Yu Y."/>
            <person name="Shu Y.L."/>
            <person name="Rong J.C."/>
            <person name="Zhang Y.J."/>
            <person name="Zhao D.L."/>
            <person name="Chen X.L."/>
            <person name="Zhang X.Y."/>
            <person name="Chen B."/>
            <person name="Zhou B.C."/>
            <person name="Zhang Y.Z."/>
        </authorList>
    </citation>
    <scope>NUCLEOTIDE SEQUENCE [LARGE SCALE GENOMIC DNA]</scope>
    <source>
        <strain evidence="12">LMG 21857</strain>
    </source>
</reference>
<keyword evidence="5 9" id="KW-0627">Porphyrin biosynthesis</keyword>
<dbReference type="RefSeq" id="WP_007105849.1">
    <property type="nucleotide sequence ID" value="NZ_BAER01000091.1"/>
</dbReference>
<evidence type="ECO:0000256" key="9">
    <source>
        <dbReference type="RuleBase" id="RU366031"/>
    </source>
</evidence>
<comment type="similarity">
    <text evidence="2 9">Belongs to the uroporphyrinogen-III synthase family.</text>
</comment>
<dbReference type="EC" id="4.2.1.75" evidence="3 9"/>
<protein>
    <recommendedName>
        <fullName evidence="7 9">Uroporphyrinogen-III synthase</fullName>
        <ecNumber evidence="3 9">4.2.1.75</ecNumber>
    </recommendedName>
</protein>
<dbReference type="OrthoDB" id="9787650at2"/>
<comment type="caution">
    <text evidence="11">The sequence shown here is derived from an EMBL/GenBank/DDBJ whole genome shotgun (WGS) entry which is preliminary data.</text>
</comment>